<dbReference type="InterPro" id="IPR056884">
    <property type="entry name" value="NPHP3-like_N"/>
</dbReference>
<protein>
    <recommendedName>
        <fullName evidence="6">NACHT domain-containing protein</fullName>
    </recommendedName>
</protein>
<keyword evidence="5" id="KW-1185">Reference proteome</keyword>
<evidence type="ECO:0000313" key="4">
    <source>
        <dbReference type="EMBL" id="KAL1871076.1"/>
    </source>
</evidence>
<sequence length="895" mass="102709">MEALAAVSLASNVAQFLEYAIKAARLAFQIAGDAKPGQKSDIDETIQEVRQSLHLLEEIKDQTPGIVHDGALQSLVANCLDVATEVKGVLDNLGEKGKGTWKLVEGLQKTGYLIYKGKDLQRLSERLFKMRSEVSAHLIVLIKKQQRDIKQTLISFSYSNNAYQEQFGKHLDSSLNYLKSISKRFDSLTVSSVRGTGGAIHIASAEEDIQLEFQEAQEKSAYRFYRWNHATLCRELETLTDEKHRLILQTLSYSQLHERELAIPEAHQRTFEWMLSRCGGDHSFVEWLRSANGIFWIAEKAGSGKSTLMKFLAEHTTTHELLAEWVEAYGHQPKDSVVIAKHYFWSTGTTMQRSQEGLMRSILLQVLIQRPCLIQRICKERWEAPYADSFHPWTRPQLKSAMASLGHTDVKMCLFIDGLDEFGGDHRELVDILSQLSQLPNIKVCASSRPWIDFVDVFDSSPWKIYLHELTRQDILDYVTYELEREDKFRKLQSSSQAATSEIIRSIAKRAEGVFLWVYLVIRSLSRGLRNGDSLHILRTRLDALPGDLEEYFERILLSIEDVYRPRTARLFLTLCYARTSFPVLTFFFLNLDDNLDSSQAEPESQQEPLQFLSDWPDVDSSQFESLIAKKRELVAQCKDMIHISQDPNAHVLFAERVGFLHRTIVDFIQTDNVFKSLETFSGPSFDPRRLLFHANLGQVRSLIHLHRLTYIRTHLSQWILGCLFYAFEIEVTAPNQYKSILIGLDELEAMIMREFARWGLNNAMQTLLGNKEVASFLELTAMCDLKAYVLWRHPGYNLATILDEHAPKWRSPCRVQRGDVKEFEICRQKDDELSSWRLGSYLNVETSLQVPGLKSGSLRRSKYQQLNGGLQSTLVVVPQKPRGRLWKKMVAAFR</sequence>
<dbReference type="PANTHER" id="PTHR10039:SF5">
    <property type="entry name" value="NACHT DOMAIN-CONTAINING PROTEIN"/>
    <property type="match status" value="1"/>
</dbReference>
<dbReference type="PANTHER" id="PTHR10039">
    <property type="entry name" value="AMELOGENIN"/>
    <property type="match status" value="1"/>
</dbReference>
<evidence type="ECO:0000259" key="2">
    <source>
        <dbReference type="Pfam" id="PF24883"/>
    </source>
</evidence>
<dbReference type="Pfam" id="PF24883">
    <property type="entry name" value="NPHP3_N"/>
    <property type="match status" value="1"/>
</dbReference>
<name>A0ABR3X5S3_9PEZI</name>
<gene>
    <name evidence="4" type="ORF">Daus18300_004821</name>
</gene>
<proteinExistence type="predicted"/>
<comment type="caution">
    <text evidence="4">The sequence shown here is derived from an EMBL/GenBank/DDBJ whole genome shotgun (WGS) entry which is preliminary data.</text>
</comment>
<feature type="domain" description="Nephrocystin 3-like N-terminal" evidence="2">
    <location>
        <begin position="270"/>
        <end position="449"/>
    </location>
</feature>
<evidence type="ECO:0000256" key="1">
    <source>
        <dbReference type="ARBA" id="ARBA00022737"/>
    </source>
</evidence>
<dbReference type="Pfam" id="PF25053">
    <property type="entry name" value="DUF7791"/>
    <property type="match status" value="1"/>
</dbReference>
<dbReference type="InterPro" id="IPR027417">
    <property type="entry name" value="P-loop_NTPase"/>
</dbReference>
<dbReference type="InterPro" id="IPR056693">
    <property type="entry name" value="DUF7791"/>
</dbReference>
<reference evidence="4 5" key="1">
    <citation type="journal article" date="2024" name="IMA Fungus">
        <title>IMA Genome - F19 : A genome assembly and annotation guide to empower mycologists, including annotated draft genome sequences of Ceratocystis pirilliformis, Diaporthe australafricana, Fusarium ophioides, Paecilomyces lecythidis, and Sporothrix stenoceras.</title>
        <authorList>
            <person name="Aylward J."/>
            <person name="Wilson A.M."/>
            <person name="Visagie C.M."/>
            <person name="Spraker J."/>
            <person name="Barnes I."/>
            <person name="Buitendag C."/>
            <person name="Ceriani C."/>
            <person name="Del Mar Angel L."/>
            <person name="du Plessis D."/>
            <person name="Fuchs T."/>
            <person name="Gasser K."/>
            <person name="Kramer D."/>
            <person name="Li W."/>
            <person name="Munsamy K."/>
            <person name="Piso A."/>
            <person name="Price J.L."/>
            <person name="Sonnekus B."/>
            <person name="Thomas C."/>
            <person name="van der Nest A."/>
            <person name="van Dijk A."/>
            <person name="van Heerden A."/>
            <person name="van Vuuren N."/>
            <person name="Yilmaz N."/>
            <person name="Duong T.A."/>
            <person name="van der Merwe N.A."/>
            <person name="Wingfield M.J."/>
            <person name="Wingfield B.D."/>
        </authorList>
    </citation>
    <scope>NUCLEOTIDE SEQUENCE [LARGE SCALE GENOMIC DNA]</scope>
    <source>
        <strain evidence="4 5">CMW 18300</strain>
    </source>
</reference>
<evidence type="ECO:0008006" key="6">
    <source>
        <dbReference type="Google" id="ProtNLM"/>
    </source>
</evidence>
<feature type="domain" description="DUF7791" evidence="3">
    <location>
        <begin position="559"/>
        <end position="703"/>
    </location>
</feature>
<evidence type="ECO:0000313" key="5">
    <source>
        <dbReference type="Proteomes" id="UP001583177"/>
    </source>
</evidence>
<keyword evidence="1" id="KW-0677">Repeat</keyword>
<accession>A0ABR3X5S3</accession>
<dbReference type="EMBL" id="JAWRVE010000034">
    <property type="protein sequence ID" value="KAL1871076.1"/>
    <property type="molecule type" value="Genomic_DNA"/>
</dbReference>
<organism evidence="4 5">
    <name type="scientific">Diaporthe australafricana</name>
    <dbReference type="NCBI Taxonomy" id="127596"/>
    <lineage>
        <taxon>Eukaryota</taxon>
        <taxon>Fungi</taxon>
        <taxon>Dikarya</taxon>
        <taxon>Ascomycota</taxon>
        <taxon>Pezizomycotina</taxon>
        <taxon>Sordariomycetes</taxon>
        <taxon>Sordariomycetidae</taxon>
        <taxon>Diaporthales</taxon>
        <taxon>Diaporthaceae</taxon>
        <taxon>Diaporthe</taxon>
    </lineage>
</organism>
<evidence type="ECO:0000259" key="3">
    <source>
        <dbReference type="Pfam" id="PF25053"/>
    </source>
</evidence>
<dbReference type="Proteomes" id="UP001583177">
    <property type="component" value="Unassembled WGS sequence"/>
</dbReference>
<dbReference type="Gene3D" id="3.40.50.300">
    <property type="entry name" value="P-loop containing nucleotide triphosphate hydrolases"/>
    <property type="match status" value="1"/>
</dbReference>
<dbReference type="SUPFAM" id="SSF52540">
    <property type="entry name" value="P-loop containing nucleoside triphosphate hydrolases"/>
    <property type="match status" value="1"/>
</dbReference>